<accession>A0A5C3K9B5</accession>
<sequence length="88" mass="9391">MPHTSLELATTTAEVVFANMAISLIVLGMNLVQSLLALSSLSMSIWYQLGLERPRQEARAKSPGRGEKGDRWTASPPNGPQVVPDGSG</sequence>
<evidence type="ECO:0000313" key="3">
    <source>
        <dbReference type="EMBL" id="TFK16645.1"/>
    </source>
</evidence>
<gene>
    <name evidence="3" type="ORF">FA15DRAFT_711553</name>
</gene>
<evidence type="ECO:0000256" key="1">
    <source>
        <dbReference type="SAM" id="MobiDB-lite"/>
    </source>
</evidence>
<name>A0A5C3K9B5_COPMA</name>
<dbReference type="AlphaFoldDB" id="A0A5C3K9B5"/>
<dbReference type="EMBL" id="ML210688">
    <property type="protein sequence ID" value="TFK16645.1"/>
    <property type="molecule type" value="Genomic_DNA"/>
</dbReference>
<feature type="transmembrane region" description="Helical" evidence="2">
    <location>
        <begin position="20"/>
        <end position="47"/>
    </location>
</feature>
<evidence type="ECO:0000313" key="4">
    <source>
        <dbReference type="Proteomes" id="UP000307440"/>
    </source>
</evidence>
<keyword evidence="2" id="KW-0472">Membrane</keyword>
<feature type="region of interest" description="Disordered" evidence="1">
    <location>
        <begin position="56"/>
        <end position="88"/>
    </location>
</feature>
<keyword evidence="4" id="KW-1185">Reference proteome</keyword>
<dbReference type="Proteomes" id="UP000307440">
    <property type="component" value="Unassembled WGS sequence"/>
</dbReference>
<organism evidence="3 4">
    <name type="scientific">Coprinopsis marcescibilis</name>
    <name type="common">Agaric fungus</name>
    <name type="synonym">Psathyrella marcescibilis</name>
    <dbReference type="NCBI Taxonomy" id="230819"/>
    <lineage>
        <taxon>Eukaryota</taxon>
        <taxon>Fungi</taxon>
        <taxon>Dikarya</taxon>
        <taxon>Basidiomycota</taxon>
        <taxon>Agaricomycotina</taxon>
        <taxon>Agaricomycetes</taxon>
        <taxon>Agaricomycetidae</taxon>
        <taxon>Agaricales</taxon>
        <taxon>Agaricineae</taxon>
        <taxon>Psathyrellaceae</taxon>
        <taxon>Coprinopsis</taxon>
    </lineage>
</organism>
<keyword evidence="2" id="KW-1133">Transmembrane helix</keyword>
<protein>
    <submittedName>
        <fullName evidence="3">Uncharacterized protein</fullName>
    </submittedName>
</protein>
<proteinExistence type="predicted"/>
<feature type="compositionally biased region" description="Basic and acidic residues" evidence="1">
    <location>
        <begin position="56"/>
        <end position="71"/>
    </location>
</feature>
<keyword evidence="2" id="KW-0812">Transmembrane</keyword>
<evidence type="ECO:0000256" key="2">
    <source>
        <dbReference type="SAM" id="Phobius"/>
    </source>
</evidence>
<reference evidence="3 4" key="1">
    <citation type="journal article" date="2019" name="Nat. Ecol. Evol.">
        <title>Megaphylogeny resolves global patterns of mushroom evolution.</title>
        <authorList>
            <person name="Varga T."/>
            <person name="Krizsan K."/>
            <person name="Foldi C."/>
            <person name="Dima B."/>
            <person name="Sanchez-Garcia M."/>
            <person name="Sanchez-Ramirez S."/>
            <person name="Szollosi G.J."/>
            <person name="Szarkandi J.G."/>
            <person name="Papp V."/>
            <person name="Albert L."/>
            <person name="Andreopoulos W."/>
            <person name="Angelini C."/>
            <person name="Antonin V."/>
            <person name="Barry K.W."/>
            <person name="Bougher N.L."/>
            <person name="Buchanan P."/>
            <person name="Buyck B."/>
            <person name="Bense V."/>
            <person name="Catcheside P."/>
            <person name="Chovatia M."/>
            <person name="Cooper J."/>
            <person name="Damon W."/>
            <person name="Desjardin D."/>
            <person name="Finy P."/>
            <person name="Geml J."/>
            <person name="Haridas S."/>
            <person name="Hughes K."/>
            <person name="Justo A."/>
            <person name="Karasinski D."/>
            <person name="Kautmanova I."/>
            <person name="Kiss B."/>
            <person name="Kocsube S."/>
            <person name="Kotiranta H."/>
            <person name="LaButti K.M."/>
            <person name="Lechner B.E."/>
            <person name="Liimatainen K."/>
            <person name="Lipzen A."/>
            <person name="Lukacs Z."/>
            <person name="Mihaltcheva S."/>
            <person name="Morgado L.N."/>
            <person name="Niskanen T."/>
            <person name="Noordeloos M.E."/>
            <person name="Ohm R.A."/>
            <person name="Ortiz-Santana B."/>
            <person name="Ovrebo C."/>
            <person name="Racz N."/>
            <person name="Riley R."/>
            <person name="Savchenko A."/>
            <person name="Shiryaev A."/>
            <person name="Soop K."/>
            <person name="Spirin V."/>
            <person name="Szebenyi C."/>
            <person name="Tomsovsky M."/>
            <person name="Tulloss R.E."/>
            <person name="Uehling J."/>
            <person name="Grigoriev I.V."/>
            <person name="Vagvolgyi C."/>
            <person name="Papp T."/>
            <person name="Martin F.M."/>
            <person name="Miettinen O."/>
            <person name="Hibbett D.S."/>
            <person name="Nagy L.G."/>
        </authorList>
    </citation>
    <scope>NUCLEOTIDE SEQUENCE [LARGE SCALE GENOMIC DNA]</scope>
    <source>
        <strain evidence="3 4">CBS 121175</strain>
    </source>
</reference>